<dbReference type="PANTHER" id="PTHR35112">
    <property type="entry name" value="OS08G0360500 PROTEIN"/>
    <property type="match status" value="1"/>
</dbReference>
<keyword evidence="1" id="KW-0472">Membrane</keyword>
<gene>
    <name evidence="3" type="primary">gb06024</name>
    <name evidence="3" type="ORF">PR202_gb06024</name>
</gene>
<sequence length="481" mass="52321">MDGAKSPRHLRFVEHCVLAGRFHPWSCCRSSYSVADDPTAQFPRRRRARRLAAVLAPLLLFLAAALSFPSTLRLLPIPAAAPPKTPHPPPLRRRVAVCLVGGARRFELTGPSIARHVLGSGAALLPNNDDDHAVDVFLHSPLDADAYKFSLLRSAAVEQGRTTMAAVRVFRPEPVEETAARAQVLTPTNSPNGIQGLLQYFRLVEGCLDLIRDRESRGNFTYAAILRTRVDGFWTAPPDLSSSTTTSNNDDSAYYLVPEGSRFNGLNDRLGYGGRRASAAALARLSLLPSLAAAGYHDLNSEASFRAQLVVSGVAARERRFPFCVLSDRTYAFPPTPGYGVPVASLASAGPLSGAKCRPCRPACVGPACVGAHVERLETGWGWAEWRNGTMDLCDATGPWEDGWEELFDEVAGDDAAAVRKKVAAMGEEECVKEMEAFRKQVQRWDAPSPEEICRVARLGAAPRRPCLRPRMTVVAVDHDS</sequence>
<feature type="transmembrane region" description="Helical" evidence="1">
    <location>
        <begin position="51"/>
        <end position="68"/>
    </location>
</feature>
<evidence type="ECO:0000313" key="3">
    <source>
        <dbReference type="EMBL" id="GJN18821.1"/>
    </source>
</evidence>
<dbReference type="AlphaFoldDB" id="A0AAV5E8H1"/>
<dbReference type="EMBL" id="BQKI01000074">
    <property type="protein sequence ID" value="GJN18821.1"/>
    <property type="molecule type" value="Genomic_DNA"/>
</dbReference>
<dbReference type="InterPro" id="IPR056698">
    <property type="entry name" value="DUF7796"/>
</dbReference>
<reference evidence="3" key="1">
    <citation type="journal article" date="2018" name="DNA Res.">
        <title>Multiple hybrid de novo genome assembly of finger millet, an orphan allotetraploid crop.</title>
        <authorList>
            <person name="Hatakeyama M."/>
            <person name="Aluri S."/>
            <person name="Balachadran M.T."/>
            <person name="Sivarajan S.R."/>
            <person name="Patrignani A."/>
            <person name="Gruter S."/>
            <person name="Poveda L."/>
            <person name="Shimizu-Inatsugi R."/>
            <person name="Baeten J."/>
            <person name="Francoijs K.J."/>
            <person name="Nataraja K.N."/>
            <person name="Reddy Y.A.N."/>
            <person name="Phadnis S."/>
            <person name="Ravikumar R.L."/>
            <person name="Schlapbach R."/>
            <person name="Sreeman S.M."/>
            <person name="Shimizu K.K."/>
        </authorList>
    </citation>
    <scope>NUCLEOTIDE SEQUENCE</scope>
</reference>
<evidence type="ECO:0000259" key="2">
    <source>
        <dbReference type="Pfam" id="PF25072"/>
    </source>
</evidence>
<organism evidence="3 4">
    <name type="scientific">Eleusine coracana subsp. coracana</name>
    <dbReference type="NCBI Taxonomy" id="191504"/>
    <lineage>
        <taxon>Eukaryota</taxon>
        <taxon>Viridiplantae</taxon>
        <taxon>Streptophyta</taxon>
        <taxon>Embryophyta</taxon>
        <taxon>Tracheophyta</taxon>
        <taxon>Spermatophyta</taxon>
        <taxon>Magnoliopsida</taxon>
        <taxon>Liliopsida</taxon>
        <taxon>Poales</taxon>
        <taxon>Poaceae</taxon>
        <taxon>PACMAD clade</taxon>
        <taxon>Chloridoideae</taxon>
        <taxon>Cynodonteae</taxon>
        <taxon>Eleusininae</taxon>
        <taxon>Eleusine</taxon>
    </lineage>
</organism>
<keyword evidence="1" id="KW-0812">Transmembrane</keyword>
<dbReference type="Proteomes" id="UP001054889">
    <property type="component" value="Unassembled WGS sequence"/>
</dbReference>
<evidence type="ECO:0000313" key="4">
    <source>
        <dbReference type="Proteomes" id="UP001054889"/>
    </source>
</evidence>
<name>A0AAV5E8H1_ELECO</name>
<comment type="caution">
    <text evidence="3">The sequence shown here is derived from an EMBL/GenBank/DDBJ whole genome shotgun (WGS) entry which is preliminary data.</text>
</comment>
<protein>
    <recommendedName>
        <fullName evidence="2">DUF7796 domain-containing protein</fullName>
    </recommendedName>
</protein>
<dbReference type="PANTHER" id="PTHR35112:SF1">
    <property type="entry name" value="RING_FYVE_PHD ZINC FINGER SUPERFAMILY PROTEIN"/>
    <property type="match status" value="1"/>
</dbReference>
<proteinExistence type="predicted"/>
<dbReference type="Pfam" id="PF25072">
    <property type="entry name" value="DUF7796"/>
    <property type="match status" value="1"/>
</dbReference>
<keyword evidence="1" id="KW-1133">Transmembrane helix</keyword>
<reference evidence="3" key="2">
    <citation type="submission" date="2021-12" db="EMBL/GenBank/DDBJ databases">
        <title>Resequencing data analysis of finger millet.</title>
        <authorList>
            <person name="Hatakeyama M."/>
            <person name="Aluri S."/>
            <person name="Balachadran M.T."/>
            <person name="Sivarajan S.R."/>
            <person name="Poveda L."/>
            <person name="Shimizu-Inatsugi R."/>
            <person name="Schlapbach R."/>
            <person name="Sreeman S.M."/>
            <person name="Shimizu K.K."/>
        </authorList>
    </citation>
    <scope>NUCLEOTIDE SEQUENCE</scope>
</reference>
<feature type="domain" description="DUF7796" evidence="2">
    <location>
        <begin position="92"/>
        <end position="457"/>
    </location>
</feature>
<keyword evidence="4" id="KW-1185">Reference proteome</keyword>
<evidence type="ECO:0000256" key="1">
    <source>
        <dbReference type="SAM" id="Phobius"/>
    </source>
</evidence>
<accession>A0AAV5E8H1</accession>